<feature type="compositionally biased region" description="Low complexity" evidence="1">
    <location>
        <begin position="19"/>
        <end position="32"/>
    </location>
</feature>
<reference evidence="2 3" key="1">
    <citation type="submission" date="2020-12" db="EMBL/GenBank/DDBJ databases">
        <title>WGS of Thermoactinomyces spp.</title>
        <authorList>
            <person name="Cheng K."/>
        </authorList>
    </citation>
    <scope>NUCLEOTIDE SEQUENCE [LARGE SCALE GENOMIC DNA]</scope>
    <source>
        <strain evidence="3">CICC 10671\DSM 43846</strain>
    </source>
</reference>
<accession>A0A8I1DAW4</accession>
<dbReference type="Proteomes" id="UP000633619">
    <property type="component" value="Unassembled WGS sequence"/>
</dbReference>
<keyword evidence="3" id="KW-1185">Reference proteome</keyword>
<evidence type="ECO:0000313" key="2">
    <source>
        <dbReference type="EMBL" id="MBH8593758.1"/>
    </source>
</evidence>
<gene>
    <name evidence="2" type="ORF">I8U20_00260</name>
</gene>
<name>A0A8I1DAW4_THEIN</name>
<protein>
    <submittedName>
        <fullName evidence="2">Spore coat protein GerQ</fullName>
    </submittedName>
</protein>
<proteinExistence type="predicted"/>
<dbReference type="EMBL" id="JAECVW010000001">
    <property type="protein sequence ID" value="MBH8593758.1"/>
    <property type="molecule type" value="Genomic_DNA"/>
</dbReference>
<comment type="caution">
    <text evidence="2">The sequence shown here is derived from an EMBL/GenBank/DDBJ whole genome shotgun (WGS) entry which is preliminary data.</text>
</comment>
<keyword evidence="2" id="KW-0946">Virion</keyword>
<organism evidence="2 3">
    <name type="scientific">Thermoactinomyces intermedius</name>
    <dbReference type="NCBI Taxonomy" id="2024"/>
    <lineage>
        <taxon>Bacteria</taxon>
        <taxon>Bacillati</taxon>
        <taxon>Bacillota</taxon>
        <taxon>Bacilli</taxon>
        <taxon>Bacillales</taxon>
        <taxon>Thermoactinomycetaceae</taxon>
        <taxon>Thermoactinomyces</taxon>
    </lineage>
</organism>
<evidence type="ECO:0000313" key="3">
    <source>
        <dbReference type="Proteomes" id="UP000633619"/>
    </source>
</evidence>
<evidence type="ECO:0000256" key="1">
    <source>
        <dbReference type="SAM" id="MobiDB-lite"/>
    </source>
</evidence>
<dbReference type="Pfam" id="PF09671">
    <property type="entry name" value="Spore_GerQ"/>
    <property type="match status" value="1"/>
</dbReference>
<dbReference type="RefSeq" id="WP_049720490.1">
    <property type="nucleotide sequence ID" value="NZ_JACEIR010000001.1"/>
</dbReference>
<feature type="region of interest" description="Disordered" evidence="1">
    <location>
        <begin position="19"/>
        <end position="40"/>
    </location>
</feature>
<keyword evidence="2" id="KW-0167">Capsid protein</keyword>
<dbReference type="AlphaFoldDB" id="A0A8I1DAW4"/>
<sequence length="113" mass="13464">MVYWSYPYHAPYPFYSDAQVSQRQQPEQGQPQRQDRRFSEDLLQSNIGKRVTAYMTYEGSEEWRNRVFTGVLRQVGRDYFVLRDQETGKDVMLLNINLNFVVFDDTPARLTRS</sequence>
<dbReference type="InterPro" id="IPR014099">
    <property type="entry name" value="Spore_coat_GerQ"/>
</dbReference>